<feature type="region of interest" description="Disordered" evidence="1">
    <location>
        <begin position="52"/>
        <end position="87"/>
    </location>
</feature>
<feature type="compositionally biased region" description="Polar residues" evidence="1">
    <location>
        <begin position="179"/>
        <end position="190"/>
    </location>
</feature>
<feature type="region of interest" description="Disordered" evidence="1">
    <location>
        <begin position="169"/>
        <end position="190"/>
    </location>
</feature>
<dbReference type="KEGG" id="rbg:BG454_03710"/>
<evidence type="ECO:0000313" key="2">
    <source>
        <dbReference type="EMBL" id="ATX65046.1"/>
    </source>
</evidence>
<keyword evidence="3" id="KW-1185">Reference proteome</keyword>
<protein>
    <submittedName>
        <fullName evidence="2">Uncharacterized protein</fullName>
    </submittedName>
</protein>
<feature type="compositionally biased region" description="Basic and acidic residues" evidence="1">
    <location>
        <begin position="76"/>
        <end position="87"/>
    </location>
</feature>
<gene>
    <name evidence="2" type="ORF">BG454_03710</name>
</gene>
<sequence>MSQFQSFFARLQMGQATARTLHQRAGTHPNDIIASLHHRGCDALRKIEARHATARPTNHLRHMTKEQETSMGNTLDNKKRRDTQARRDRIRERLLRGPIETMEALELIGPAFYDNYRIAKIFRASLREGEELYIEKLAPKRRLYGLDPEKLRDMAEAILEYVERQSRLRKDREHAATRPASTSVAARTRS</sequence>
<dbReference type="Proteomes" id="UP000228948">
    <property type="component" value="Chromosome"/>
</dbReference>
<name>A0A2K8K7Z2_9RHOB</name>
<reference evidence="2 3" key="1">
    <citation type="submission" date="2017-11" db="EMBL/GenBank/DDBJ databases">
        <title>Revised Sequence and Annotation of the Rhodobaca barguzinensis strain alga05 Genome.</title>
        <authorList>
            <person name="Kopejtka K."/>
            <person name="Tomasch J.M."/>
            <person name="Bunk B."/>
            <person name="Koblizek M."/>
        </authorList>
    </citation>
    <scope>NUCLEOTIDE SEQUENCE [LARGE SCALE GENOMIC DNA]</scope>
    <source>
        <strain evidence="3">alga05</strain>
    </source>
</reference>
<evidence type="ECO:0000313" key="3">
    <source>
        <dbReference type="Proteomes" id="UP000228948"/>
    </source>
</evidence>
<evidence type="ECO:0000256" key="1">
    <source>
        <dbReference type="SAM" id="MobiDB-lite"/>
    </source>
</evidence>
<dbReference type="EMBL" id="CP024899">
    <property type="protein sequence ID" value="ATX65046.1"/>
    <property type="molecule type" value="Genomic_DNA"/>
</dbReference>
<dbReference type="AlphaFoldDB" id="A0A2K8K7Z2"/>
<accession>A0A2K8K7Z2</accession>
<proteinExistence type="predicted"/>
<organism evidence="2 3">
    <name type="scientific">Roseinatronobacter bogoriensis subsp. barguzinensis</name>
    <dbReference type="NCBI Taxonomy" id="441209"/>
    <lineage>
        <taxon>Bacteria</taxon>
        <taxon>Pseudomonadati</taxon>
        <taxon>Pseudomonadota</taxon>
        <taxon>Alphaproteobacteria</taxon>
        <taxon>Rhodobacterales</taxon>
        <taxon>Paracoccaceae</taxon>
        <taxon>Roseinatronobacter</taxon>
    </lineage>
</organism>